<evidence type="ECO:0000313" key="1">
    <source>
        <dbReference type="EMBL" id="CBX94658.1"/>
    </source>
</evidence>
<proteinExistence type="predicted"/>
<dbReference type="Proteomes" id="UP000002668">
    <property type="component" value="Genome"/>
</dbReference>
<reference evidence="2" key="1">
    <citation type="journal article" date="2011" name="Nat. Commun.">
        <title>Effector diversification within compartments of the Leptosphaeria maculans genome affected by Repeat-Induced Point mutations.</title>
        <authorList>
            <person name="Rouxel T."/>
            <person name="Grandaubert J."/>
            <person name="Hane J.K."/>
            <person name="Hoede C."/>
            <person name="van de Wouw A.P."/>
            <person name="Couloux A."/>
            <person name="Dominguez V."/>
            <person name="Anthouard V."/>
            <person name="Bally P."/>
            <person name="Bourras S."/>
            <person name="Cozijnsen A.J."/>
            <person name="Ciuffetti L.M."/>
            <person name="Degrave A."/>
            <person name="Dilmaghani A."/>
            <person name="Duret L."/>
            <person name="Fudal I."/>
            <person name="Goodwin S.B."/>
            <person name="Gout L."/>
            <person name="Glaser N."/>
            <person name="Linglin J."/>
            <person name="Kema G.H.J."/>
            <person name="Lapalu N."/>
            <person name="Lawrence C.B."/>
            <person name="May K."/>
            <person name="Meyer M."/>
            <person name="Ollivier B."/>
            <person name="Poulain J."/>
            <person name="Schoch C.L."/>
            <person name="Simon A."/>
            <person name="Spatafora J.W."/>
            <person name="Stachowiak A."/>
            <person name="Turgeon B.G."/>
            <person name="Tyler B.M."/>
            <person name="Vincent D."/>
            <person name="Weissenbach J."/>
            <person name="Amselem J."/>
            <person name="Quesneville H."/>
            <person name="Oliver R.P."/>
            <person name="Wincker P."/>
            <person name="Balesdent M.-H."/>
            <person name="Howlett B.J."/>
        </authorList>
    </citation>
    <scope>NUCLEOTIDE SEQUENCE [LARGE SCALE GENOMIC DNA]</scope>
    <source>
        <strain evidence="2">JN3 / isolate v23.1.3 / race Av1-4-5-6-7-8</strain>
    </source>
</reference>
<accession>E4ZTU8</accession>
<dbReference type="InParanoid" id="E4ZTU8"/>
<gene>
    <name evidence="1" type="ORF">LEMA_uP116610.1</name>
</gene>
<keyword evidence="2" id="KW-1185">Reference proteome</keyword>
<name>E4ZTU8_LEPMJ</name>
<evidence type="ECO:0000313" key="2">
    <source>
        <dbReference type="Proteomes" id="UP000002668"/>
    </source>
</evidence>
<sequence>MTLATFSASDVTVAEFSKCCDNNVSNGSILPRMFSTTAVQPPPKKKKEQMGKRKATYWDDLLILRKPAATSITCI</sequence>
<dbReference type="EMBL" id="FP929125">
    <property type="protein sequence ID" value="CBX94658.1"/>
    <property type="molecule type" value="Genomic_DNA"/>
</dbReference>
<organism evidence="2">
    <name type="scientific">Leptosphaeria maculans (strain JN3 / isolate v23.1.3 / race Av1-4-5-6-7-8)</name>
    <name type="common">Blackleg fungus</name>
    <name type="synonym">Phoma lingam</name>
    <dbReference type="NCBI Taxonomy" id="985895"/>
    <lineage>
        <taxon>Eukaryota</taxon>
        <taxon>Fungi</taxon>
        <taxon>Dikarya</taxon>
        <taxon>Ascomycota</taxon>
        <taxon>Pezizomycotina</taxon>
        <taxon>Dothideomycetes</taxon>
        <taxon>Pleosporomycetidae</taxon>
        <taxon>Pleosporales</taxon>
        <taxon>Pleosporineae</taxon>
        <taxon>Leptosphaeriaceae</taxon>
        <taxon>Plenodomus</taxon>
        <taxon>Plenodomus lingam/Leptosphaeria maculans species complex</taxon>
    </lineage>
</organism>
<protein>
    <submittedName>
        <fullName evidence="1">Predicted protein</fullName>
    </submittedName>
</protein>
<dbReference type="HOGENOM" id="CLU_2671512_0_0_1"/>
<dbReference type="AlphaFoldDB" id="E4ZTU8"/>
<dbReference type="VEuPathDB" id="FungiDB:LEMA_uP116610.1"/>